<keyword evidence="1" id="KW-0472">Membrane</keyword>
<reference evidence="2 3" key="1">
    <citation type="submission" date="2019-04" db="EMBL/GenBank/DDBJ databases">
        <title>Friends and foes A comparative genomics studyof 23 Aspergillus species from section Flavi.</title>
        <authorList>
            <consortium name="DOE Joint Genome Institute"/>
            <person name="Kjaerbolling I."/>
            <person name="Vesth T."/>
            <person name="Frisvad J.C."/>
            <person name="Nybo J.L."/>
            <person name="Theobald S."/>
            <person name="Kildgaard S."/>
            <person name="Isbrandt T."/>
            <person name="Kuo A."/>
            <person name="Sato A."/>
            <person name="Lyhne E.K."/>
            <person name="Kogle M.E."/>
            <person name="Wiebenga A."/>
            <person name="Kun R.S."/>
            <person name="Lubbers R.J."/>
            <person name="Makela M.R."/>
            <person name="Barry K."/>
            <person name="Chovatia M."/>
            <person name="Clum A."/>
            <person name="Daum C."/>
            <person name="Haridas S."/>
            <person name="He G."/>
            <person name="LaButti K."/>
            <person name="Lipzen A."/>
            <person name="Mondo S."/>
            <person name="Riley R."/>
            <person name="Salamov A."/>
            <person name="Simmons B.A."/>
            <person name="Magnuson J.K."/>
            <person name="Henrissat B."/>
            <person name="Mortensen U.H."/>
            <person name="Larsen T.O."/>
            <person name="Devries R.P."/>
            <person name="Grigoriev I.V."/>
            <person name="Machida M."/>
            <person name="Baker S.E."/>
            <person name="Andersen M.R."/>
        </authorList>
    </citation>
    <scope>NUCLEOTIDE SEQUENCE [LARGE SCALE GENOMIC DNA]</scope>
    <source>
        <strain evidence="2 3">CBS 763.97</strain>
    </source>
</reference>
<dbReference type="EMBL" id="ML738013">
    <property type="protein sequence ID" value="KAE8357469.1"/>
    <property type="molecule type" value="Genomic_DNA"/>
</dbReference>
<dbReference type="Proteomes" id="UP000326268">
    <property type="component" value="Unassembled WGS sequence"/>
</dbReference>
<dbReference type="AlphaFoldDB" id="A0A5N6ZKY8"/>
<dbReference type="GeneID" id="43653866"/>
<keyword evidence="3" id="KW-1185">Reference proteome</keyword>
<evidence type="ECO:0000256" key="1">
    <source>
        <dbReference type="SAM" id="Phobius"/>
    </source>
</evidence>
<sequence>MARCLRILRIVCFALSCLYFCLLWTGFWLPTGYKEIPWIFFLIPLLICRCFASSPIYSPSVYIKLKTSNQHQTTSLLFAH</sequence>
<proteinExistence type="predicted"/>
<keyword evidence="1" id="KW-0812">Transmembrane</keyword>
<gene>
    <name evidence="2" type="ORF">BDV27DRAFT_139276</name>
</gene>
<name>A0A5N6ZKY8_9EURO</name>
<keyword evidence="1" id="KW-1133">Transmembrane helix</keyword>
<protein>
    <submittedName>
        <fullName evidence="2">Uncharacterized protein</fullName>
    </submittedName>
</protein>
<evidence type="ECO:0000313" key="3">
    <source>
        <dbReference type="Proteomes" id="UP000326268"/>
    </source>
</evidence>
<dbReference type="OrthoDB" id="10423468at2759"/>
<evidence type="ECO:0000313" key="2">
    <source>
        <dbReference type="EMBL" id="KAE8357469.1"/>
    </source>
</evidence>
<dbReference type="RefSeq" id="XP_031920550.1">
    <property type="nucleotide sequence ID" value="XM_032069420.1"/>
</dbReference>
<feature type="transmembrane region" description="Helical" evidence="1">
    <location>
        <begin position="7"/>
        <end position="30"/>
    </location>
</feature>
<organism evidence="2 3">
    <name type="scientific">Aspergillus caelatus</name>
    <dbReference type="NCBI Taxonomy" id="61420"/>
    <lineage>
        <taxon>Eukaryota</taxon>
        <taxon>Fungi</taxon>
        <taxon>Dikarya</taxon>
        <taxon>Ascomycota</taxon>
        <taxon>Pezizomycotina</taxon>
        <taxon>Eurotiomycetes</taxon>
        <taxon>Eurotiomycetidae</taxon>
        <taxon>Eurotiales</taxon>
        <taxon>Aspergillaceae</taxon>
        <taxon>Aspergillus</taxon>
        <taxon>Aspergillus subgen. Circumdati</taxon>
    </lineage>
</organism>
<accession>A0A5N6ZKY8</accession>
<feature type="transmembrane region" description="Helical" evidence="1">
    <location>
        <begin position="36"/>
        <end position="57"/>
    </location>
</feature>